<keyword evidence="4" id="KW-1185">Reference proteome</keyword>
<gene>
    <name evidence="3" type="ORF">Pla108_22660</name>
</gene>
<organism evidence="3 4">
    <name type="scientific">Botrimarina colliarenosi</name>
    <dbReference type="NCBI Taxonomy" id="2528001"/>
    <lineage>
        <taxon>Bacteria</taxon>
        <taxon>Pseudomonadati</taxon>
        <taxon>Planctomycetota</taxon>
        <taxon>Planctomycetia</taxon>
        <taxon>Pirellulales</taxon>
        <taxon>Lacipirellulaceae</taxon>
        <taxon>Botrimarina</taxon>
    </lineage>
</organism>
<dbReference type="RefSeq" id="WP_146444991.1">
    <property type="nucleotide sequence ID" value="NZ_SJPR01000002.1"/>
</dbReference>
<dbReference type="AlphaFoldDB" id="A0A5C6AES3"/>
<name>A0A5C6AES3_9BACT</name>
<keyword evidence="2" id="KW-0472">Membrane</keyword>
<keyword evidence="2" id="KW-0812">Transmembrane</keyword>
<comment type="caution">
    <text evidence="3">The sequence shown here is derived from an EMBL/GenBank/DDBJ whole genome shotgun (WGS) entry which is preliminary data.</text>
</comment>
<sequence length="208" mass="22572">MSAYRYVVFHPGAPPTAEELGALRRYAELLNNHIAWGTHRHNGALAIACEAEPFDRLRGIDPAFEELLLQWQARGGHVAEKLPFVKDSKAWRTMEKPADTKAPPRAPASDAAPSASNRQNELKPPDAREAVGRVRIKAAKITAQAERIERAAGWTPYVLWGLGAALVLGAGFYLGSRLLAAGGERRSATVERIADDPIGQSLAPEPPE</sequence>
<reference evidence="3 4" key="1">
    <citation type="submission" date="2019-02" db="EMBL/GenBank/DDBJ databases">
        <title>Deep-cultivation of Planctomycetes and their phenomic and genomic characterization uncovers novel biology.</title>
        <authorList>
            <person name="Wiegand S."/>
            <person name="Jogler M."/>
            <person name="Boedeker C."/>
            <person name="Pinto D."/>
            <person name="Vollmers J."/>
            <person name="Rivas-Marin E."/>
            <person name="Kohn T."/>
            <person name="Peeters S.H."/>
            <person name="Heuer A."/>
            <person name="Rast P."/>
            <person name="Oberbeckmann S."/>
            <person name="Bunk B."/>
            <person name="Jeske O."/>
            <person name="Meyerdierks A."/>
            <person name="Storesund J.E."/>
            <person name="Kallscheuer N."/>
            <person name="Luecker S."/>
            <person name="Lage O.M."/>
            <person name="Pohl T."/>
            <person name="Merkel B.J."/>
            <person name="Hornburger P."/>
            <person name="Mueller R.-W."/>
            <person name="Bruemmer F."/>
            <person name="Labrenz M."/>
            <person name="Spormann A.M."/>
            <person name="Op Den Camp H."/>
            <person name="Overmann J."/>
            <person name="Amann R."/>
            <person name="Jetten M.S.M."/>
            <person name="Mascher T."/>
            <person name="Medema M.H."/>
            <person name="Devos D.P."/>
            <person name="Kaster A.-K."/>
            <person name="Ovreas L."/>
            <person name="Rohde M."/>
            <person name="Galperin M.Y."/>
            <person name="Jogler C."/>
        </authorList>
    </citation>
    <scope>NUCLEOTIDE SEQUENCE [LARGE SCALE GENOMIC DNA]</scope>
    <source>
        <strain evidence="3 4">Pla108</strain>
    </source>
</reference>
<protein>
    <submittedName>
        <fullName evidence="3">Uncharacterized protein</fullName>
    </submittedName>
</protein>
<proteinExistence type="predicted"/>
<evidence type="ECO:0000256" key="1">
    <source>
        <dbReference type="SAM" id="MobiDB-lite"/>
    </source>
</evidence>
<evidence type="ECO:0000256" key="2">
    <source>
        <dbReference type="SAM" id="Phobius"/>
    </source>
</evidence>
<dbReference type="EMBL" id="SJPR01000002">
    <property type="protein sequence ID" value="TWT98109.1"/>
    <property type="molecule type" value="Genomic_DNA"/>
</dbReference>
<feature type="region of interest" description="Disordered" evidence="1">
    <location>
        <begin position="94"/>
        <end position="129"/>
    </location>
</feature>
<feature type="compositionally biased region" description="Low complexity" evidence="1">
    <location>
        <begin position="107"/>
        <end position="116"/>
    </location>
</feature>
<dbReference type="OrthoDB" id="271494at2"/>
<accession>A0A5C6AES3</accession>
<dbReference type="Proteomes" id="UP000317421">
    <property type="component" value="Unassembled WGS sequence"/>
</dbReference>
<evidence type="ECO:0000313" key="3">
    <source>
        <dbReference type="EMBL" id="TWT98109.1"/>
    </source>
</evidence>
<feature type="compositionally biased region" description="Basic and acidic residues" evidence="1">
    <location>
        <begin position="120"/>
        <end position="129"/>
    </location>
</feature>
<evidence type="ECO:0000313" key="4">
    <source>
        <dbReference type="Proteomes" id="UP000317421"/>
    </source>
</evidence>
<keyword evidence="2" id="KW-1133">Transmembrane helix</keyword>
<feature type="transmembrane region" description="Helical" evidence="2">
    <location>
        <begin position="157"/>
        <end position="176"/>
    </location>
</feature>